<name>A0A557RY23_9GAMM</name>
<feature type="region of interest" description="Disordered" evidence="2">
    <location>
        <begin position="1899"/>
        <end position="1927"/>
    </location>
</feature>
<feature type="compositionally biased region" description="Basic and acidic residues" evidence="2">
    <location>
        <begin position="1289"/>
        <end position="1307"/>
    </location>
</feature>
<proteinExistence type="predicted"/>
<feature type="chain" id="PRO_5022108640" description="PKD domain-containing protein" evidence="3">
    <location>
        <begin position="28"/>
        <end position="2430"/>
    </location>
</feature>
<dbReference type="SUPFAM" id="SSF49299">
    <property type="entry name" value="PKD domain"/>
    <property type="match status" value="1"/>
</dbReference>
<dbReference type="InterPro" id="IPR000601">
    <property type="entry name" value="PKD_dom"/>
</dbReference>
<evidence type="ECO:0000259" key="4">
    <source>
        <dbReference type="PROSITE" id="PS50093"/>
    </source>
</evidence>
<evidence type="ECO:0000256" key="1">
    <source>
        <dbReference type="SAM" id="Coils"/>
    </source>
</evidence>
<sequence length="2430" mass="268700">MFRWLKSRLAEALLLSLMLLCATPVLADELGQYLLDSLKRHPEQPVTEGTMLLLTRDLEWYGKHMAELPLQLQDDVQNLRIRLVGESAQQAAEALGEPADVFLASGSCKPARDIDVLYVGGNTREARAHIERAIHDKTAAILAAAEGDQLLAAAKGKGLKIPSSLTSDALEIVTSDLPNFAYKDLNDAVSSARAALKAGDANAIDQFKQALSKTLQQNLEAQVAASAKDMYRGAAGQRFFNIDYLGDPEKVRRIVSESGGWVLKPGGPEAISALLQEQVIALMPTSRRAKFAKVATDYAMFFKHGEEGGLSGTAKYVQRIWEDVDSTALLIHIGDDENKALLVAKAIAEKPNQASTILALNGLSELDVENGVQRAMHQWIENQLVIDVGYLVQEMETVKLAQAAGSADELEALFRKQLVQFDLNDLSSGLSALSQVPGKGPAEILGVLEKEFGSSDAGQLAIRYIRQQLEIFADNAIDSVGMRLIRALVNSGEISPADYHELRSRMLKGQELPADAAKKLQKARSEVLFLGSVNMLELDQKPGSIDQLIEDWKRSRSSALISVADDDVRKTITELSQLPADELKKLGWLEAELQLPMETRLRIKLLPDQAADMAERLGKNLSRQALTLNQWQRQARKYIFDLTPTEFGEAGDLGAMDVVFSVANGLYKTYSILNSSPPMKPADENLALANAWVTALPIVGDFADGILSGIEAGFTGNKAKALESGLFVTIGVMGVVPGGQIPAVVASLIAASAPIAGGIYDASQAQDLIQAWIESGNWEGGGDQPMVLVGLFDRAQGHHEISYEELLTAKGNVPYQSERADGLLSVPTLNGSIRDYAEKYVFPQYPKIKQLRESLKVLFPTFNDKIWEDEFDAKLRIDREGGKAALFLFREYYQIRTQALNQTLAQLKAWAEEERRVAHDYEGEIEKATQALIKLQDELNVHSLVPHARRSAEAYTKIIKNTMEHETLPLSRYRIYKHYLQEYQQIAKMVRQVKARLAIITDGYQPSQWFLTGYPEFDKPRITKLASMIDNGHKSVVEKVTALIKSFGFRSKGGYDPKNSCHQDAYNILARIRHKISFLENLEDYYKELASNESAWGDAYESARSRYLEVRDSFSDKLLSKPEAEAKRLADAVITFMAAMPYALAADERDLYKSTASSVGIRLQKAMSEFEMAGYLTGTAGAALENCLLKSLKIDITLKPYTPKSGEATVATARLSSATPPTEYTWRWKTNGPLQLDSRYGEKVSVVVDGAGELIVELLNSNNLEVAKVLAEGYAKIVPLSEKAEPEDDDKKKQEQEKKERLEKEADKKALDSTIDASLQERDWKRLIAAEEATRKDKEMRNNRTAEWDKRMQSIRSELAQLRDITKQWLLAWEPYIRELEKVDNKVYHDLRDAVEKQRLAYYDRCFTSGAESNPSIVDECTKKSYVYAESCLPKSLRLAHSDEQKRIRRAKTELPQELHIMTSTGFPASKTWFEKVDELAEKHGLPFPYPQTIVPRIEYTSQCASVEIEKDKKEPLEFLKVKLAGPSAVVSVGKPVTLSAGVTGGKPPYQYAWSGANGSGATATMTPSWAGDWSVSVTVTDAEGNSGEGVATVRVAPNAIKLKGLKGKVFYGSTAQLSAFDQGLQAPEVDPCATPESPFCVDTSVHATMAASSAAPKEILSDTYVPSPDEEVEELPPPMAEYKVIWHSEPGLTFNPPDSFNGQTTVSYDRMGEVKIWCELLQEIEGSYQTVGECDQETVQIIPPTFTVTFDPQNGQAYVGQQVLATLHAKPSVPESLIDYRWFEPASSNRLEIGPNGNRISFTVKDTNPIKLKALARVPVYGDEIGEIESSYTGVAYSVNAWMVQLPNQPMTWDPVKGGLKPIPRGSRAVFERITLKAELQGGTKPDVIRWHWTVNEGTSLSNPASQSPTVSRSEPGDISATVIASDKDGRKLGEAEVSLTVIKLTPAPTGKDPSGNKPTDRPLPDKKPDAEKPADKPEDKRPEDQAKKQLDEAAQQAASGNMPAAERAVREAEKFAPKLAAPVARQIANKAKQNGWAATYERDFDKGIQDLEVSVRLNPEDKDAQEKLAQVKRFAKAWPAVEAKAAEFDKLIAADKVWSAHKALLQMEKLHAEMPGQIVNPLSRRVSDEFNKALQGYNKFIEQVDKTNSWSFKKKDWQKMLENARQSQQRELSPSHAKEAKSRIAFAEKMLREEQQQQQKELPLAGLTEAERSAPMSGVWKTTEGVMTLVQRGDQVEGSYSADGGKIKGTYQDGVFDGYWSEKSASVRCKTALDGRYHWGRLHMEIKDGKMSGIWSYCDAAPTDKSKPWSGAKDHELTGSDSGAVDTAIGISGTWKSTEGTITFTQTGDQVRGTYPVDGGTLTGTIKSGVLDGYWIENHSSHKCKTKKDERYYWGRIHWTFSGNSFKGQWSYCDAALNKSASWSGTRK</sequence>
<organism evidence="5 6">
    <name type="scientific">Sedimenticola selenatireducens</name>
    <dbReference type="NCBI Taxonomy" id="191960"/>
    <lineage>
        <taxon>Bacteria</taxon>
        <taxon>Pseudomonadati</taxon>
        <taxon>Pseudomonadota</taxon>
        <taxon>Gammaproteobacteria</taxon>
        <taxon>Chromatiales</taxon>
        <taxon>Sedimenticolaceae</taxon>
        <taxon>Sedimenticola</taxon>
    </lineage>
</organism>
<feature type="coiled-coil region" evidence="1">
    <location>
        <begin position="911"/>
        <end position="938"/>
    </location>
</feature>
<reference evidence="5 6" key="1">
    <citation type="submission" date="2019-07" db="EMBL/GenBank/DDBJ databases">
        <title>The pathways for chlorine oxyanion respiration interact through the shared metabolite chlorate.</title>
        <authorList>
            <person name="Barnum T.P."/>
            <person name="Cheng Y."/>
            <person name="Hill K.A."/>
            <person name="Lucas L.N."/>
            <person name="Carlson H.K."/>
            <person name="Coates J.D."/>
        </authorList>
    </citation>
    <scope>NUCLEOTIDE SEQUENCE [LARGE SCALE GENOMIC DNA]</scope>
    <source>
        <strain evidence="5 6">BK-1</strain>
    </source>
</reference>
<evidence type="ECO:0000256" key="3">
    <source>
        <dbReference type="SAM" id="SignalP"/>
    </source>
</evidence>
<feature type="region of interest" description="Disordered" evidence="2">
    <location>
        <begin position="2197"/>
        <end position="2217"/>
    </location>
</feature>
<dbReference type="InterPro" id="IPR022409">
    <property type="entry name" value="PKD/Chitinase_dom"/>
</dbReference>
<protein>
    <recommendedName>
        <fullName evidence="4">PKD domain-containing protein</fullName>
    </recommendedName>
</protein>
<dbReference type="Proteomes" id="UP000316649">
    <property type="component" value="Unassembled WGS sequence"/>
</dbReference>
<feature type="region of interest" description="Disordered" evidence="2">
    <location>
        <begin position="1282"/>
        <end position="1307"/>
    </location>
</feature>
<keyword evidence="3" id="KW-0732">Signal</keyword>
<feature type="domain" description="PKD" evidence="4">
    <location>
        <begin position="1546"/>
        <end position="1596"/>
    </location>
</feature>
<dbReference type="EMBL" id="VMNH01000027">
    <property type="protein sequence ID" value="TVO70080.1"/>
    <property type="molecule type" value="Genomic_DNA"/>
</dbReference>
<feature type="compositionally biased region" description="Basic and acidic residues" evidence="2">
    <location>
        <begin position="1960"/>
        <end position="1993"/>
    </location>
</feature>
<keyword evidence="6" id="KW-1185">Reference proteome</keyword>
<comment type="caution">
    <text evidence="5">The sequence shown here is derived from an EMBL/GenBank/DDBJ whole genome shotgun (WGS) entry which is preliminary data.</text>
</comment>
<feature type="signal peptide" evidence="3">
    <location>
        <begin position="1"/>
        <end position="27"/>
    </location>
</feature>
<evidence type="ECO:0000313" key="6">
    <source>
        <dbReference type="Proteomes" id="UP000316649"/>
    </source>
</evidence>
<feature type="compositionally biased region" description="Polar residues" evidence="2">
    <location>
        <begin position="1899"/>
        <end position="1914"/>
    </location>
</feature>
<feature type="region of interest" description="Disordered" evidence="2">
    <location>
        <begin position="1945"/>
        <end position="2012"/>
    </location>
</feature>
<dbReference type="RefSeq" id="WP_144360360.1">
    <property type="nucleotide sequence ID" value="NZ_VMNH01000027.1"/>
</dbReference>
<dbReference type="InterPro" id="IPR035986">
    <property type="entry name" value="PKD_dom_sf"/>
</dbReference>
<evidence type="ECO:0000313" key="5">
    <source>
        <dbReference type="EMBL" id="TVO70080.1"/>
    </source>
</evidence>
<dbReference type="CDD" id="cd00146">
    <property type="entry name" value="PKD"/>
    <property type="match status" value="1"/>
</dbReference>
<accession>A0A557RY23</accession>
<keyword evidence="1" id="KW-0175">Coiled coil</keyword>
<evidence type="ECO:0000256" key="2">
    <source>
        <dbReference type="SAM" id="MobiDB-lite"/>
    </source>
</evidence>
<dbReference type="PROSITE" id="PS50093">
    <property type="entry name" value="PKD"/>
    <property type="match status" value="1"/>
</dbReference>
<dbReference type="SMART" id="SM00089">
    <property type="entry name" value="PKD"/>
    <property type="match status" value="1"/>
</dbReference>
<gene>
    <name evidence="5" type="ORF">FHP88_17315</name>
</gene>
<dbReference type="OrthoDB" id="292013at2"/>